<feature type="non-terminal residue" evidence="1">
    <location>
        <position position="1"/>
    </location>
</feature>
<sequence length="434" mass="46123">TGDVLLFGLAKEQHAVTHPGYPTDLVIIGDDVAVPRKQGALVGRRGLAGTILAYKAASAVADEGAALDECRDVAEAVGGMLGTIGAGLNHCHVGTVTGSANIPGTATQESHLNADEVEIGMGIHNEPGILKRKLPPAKELITQMLAYITDTSDAERAFLPFKHDGKDRVVLLVNNLGGVSELELGLIVQQTLAVLEEQKIQVERVNAGSFMTSCNLPGFSLTLLLLPRNEDKPKYSAERTLELLDAPASAPGWKPFTKVVKEADAFVKEEGKVEEMKNGGKAVPIPHFDIFQSALRAACKNVIAAEPEITQFDTIAGDGDCCSLGRSGLTTTAFHTFSARSAPAQDDVPSSAAIQYEESRLTRKIAVSRLSCELDCHPAEQRNLIATGCLDGAVVRLDGSKVGLREPASHRTVAFSNSWAMAKGLRRLVVFVAS</sequence>
<comment type="caution">
    <text evidence="1">The sequence shown here is derived from an EMBL/GenBank/DDBJ whole genome shotgun (WGS) entry which is preliminary data.</text>
</comment>
<evidence type="ECO:0000313" key="1">
    <source>
        <dbReference type="EMBL" id="KAJ9096563.1"/>
    </source>
</evidence>
<name>A0ACC2VB28_9TREE</name>
<reference evidence="1" key="1">
    <citation type="submission" date="2023-04" db="EMBL/GenBank/DDBJ databases">
        <title>Draft Genome sequencing of Naganishia species isolated from polar environments using Oxford Nanopore Technology.</title>
        <authorList>
            <person name="Leo P."/>
            <person name="Venkateswaran K."/>
        </authorList>
    </citation>
    <scope>NUCLEOTIDE SEQUENCE</scope>
    <source>
        <strain evidence="1">MNA-CCFEE 5262</strain>
    </source>
</reference>
<dbReference type="Proteomes" id="UP001230649">
    <property type="component" value="Unassembled WGS sequence"/>
</dbReference>
<keyword evidence="2" id="KW-1185">Reference proteome</keyword>
<proteinExistence type="predicted"/>
<dbReference type="EMBL" id="JASBWS010000112">
    <property type="protein sequence ID" value="KAJ9096563.1"/>
    <property type="molecule type" value="Genomic_DNA"/>
</dbReference>
<evidence type="ECO:0000313" key="2">
    <source>
        <dbReference type="Proteomes" id="UP001230649"/>
    </source>
</evidence>
<protein>
    <submittedName>
        <fullName evidence="1">Uncharacterized protein</fullName>
    </submittedName>
</protein>
<accession>A0ACC2VB28</accession>
<organism evidence="1 2">
    <name type="scientific">Naganishia adeliensis</name>
    <dbReference type="NCBI Taxonomy" id="92952"/>
    <lineage>
        <taxon>Eukaryota</taxon>
        <taxon>Fungi</taxon>
        <taxon>Dikarya</taxon>
        <taxon>Basidiomycota</taxon>
        <taxon>Agaricomycotina</taxon>
        <taxon>Tremellomycetes</taxon>
        <taxon>Filobasidiales</taxon>
        <taxon>Filobasidiaceae</taxon>
        <taxon>Naganishia</taxon>
    </lineage>
</organism>
<gene>
    <name evidence="1" type="ORF">QFC20_006421</name>
</gene>